<evidence type="ECO:0000313" key="4">
    <source>
        <dbReference type="Proteomes" id="UP000620670"/>
    </source>
</evidence>
<evidence type="ECO:0000256" key="1">
    <source>
        <dbReference type="SAM" id="MobiDB-lite"/>
    </source>
</evidence>
<evidence type="ECO:0000256" key="2">
    <source>
        <dbReference type="SAM" id="Phobius"/>
    </source>
</evidence>
<reference evidence="4" key="1">
    <citation type="submission" date="2020-12" db="EMBL/GenBank/DDBJ databases">
        <title>Hymenobacter sp.</title>
        <authorList>
            <person name="Kim M.K."/>
        </authorList>
    </citation>
    <scope>NUCLEOTIDE SEQUENCE [LARGE SCALE GENOMIC DNA]</scope>
    <source>
        <strain evidence="4">BT325</strain>
    </source>
</reference>
<keyword evidence="2" id="KW-0472">Membrane</keyword>
<dbReference type="RefSeq" id="WP_199051532.1">
    <property type="nucleotide sequence ID" value="NZ_JAELXT010000043.1"/>
</dbReference>
<gene>
    <name evidence="3" type="ORF">JAO75_22805</name>
</gene>
<dbReference type="Proteomes" id="UP000620670">
    <property type="component" value="Unassembled WGS sequence"/>
</dbReference>
<accession>A0ABS0Y854</accession>
<organism evidence="3 4">
    <name type="scientific">Microvirga splendida</name>
    <dbReference type="NCBI Taxonomy" id="2795727"/>
    <lineage>
        <taxon>Bacteria</taxon>
        <taxon>Pseudomonadati</taxon>
        <taxon>Pseudomonadota</taxon>
        <taxon>Alphaproteobacteria</taxon>
        <taxon>Hyphomicrobiales</taxon>
        <taxon>Methylobacteriaceae</taxon>
        <taxon>Microvirga</taxon>
    </lineage>
</organism>
<sequence>MNASNGSVMTKSSRLPQPFSRLGRGGRRTWIALAAILLVGGAALNWGWLVAAGIAPLLLALAPCAAMCALGLCMKGGNACKSESNGAVPMRAANAGQGGAEPA</sequence>
<keyword evidence="2" id="KW-1133">Transmembrane helix</keyword>
<feature type="transmembrane region" description="Helical" evidence="2">
    <location>
        <begin position="54"/>
        <end position="74"/>
    </location>
</feature>
<proteinExistence type="predicted"/>
<comment type="caution">
    <text evidence="3">The sequence shown here is derived from an EMBL/GenBank/DDBJ whole genome shotgun (WGS) entry which is preliminary data.</text>
</comment>
<feature type="transmembrane region" description="Helical" evidence="2">
    <location>
        <begin position="30"/>
        <end position="48"/>
    </location>
</feature>
<feature type="region of interest" description="Disordered" evidence="1">
    <location>
        <begin position="1"/>
        <end position="20"/>
    </location>
</feature>
<protein>
    <recommendedName>
        <fullName evidence="5">DUF2892 domain-containing protein</fullName>
    </recommendedName>
</protein>
<name>A0ABS0Y854_9HYPH</name>
<feature type="compositionally biased region" description="Polar residues" evidence="1">
    <location>
        <begin position="1"/>
        <end position="15"/>
    </location>
</feature>
<evidence type="ECO:0000313" key="3">
    <source>
        <dbReference type="EMBL" id="MBJ6128235.1"/>
    </source>
</evidence>
<dbReference type="EMBL" id="JAELXT010000043">
    <property type="protein sequence ID" value="MBJ6128235.1"/>
    <property type="molecule type" value="Genomic_DNA"/>
</dbReference>
<keyword evidence="2" id="KW-0812">Transmembrane</keyword>
<evidence type="ECO:0008006" key="5">
    <source>
        <dbReference type="Google" id="ProtNLM"/>
    </source>
</evidence>
<keyword evidence="4" id="KW-1185">Reference proteome</keyword>